<proteinExistence type="predicted"/>
<organism evidence="1 2">
    <name type="scientific">Mesorhizobium wenxiniae</name>
    <dbReference type="NCBI Taxonomy" id="2014805"/>
    <lineage>
        <taxon>Bacteria</taxon>
        <taxon>Pseudomonadati</taxon>
        <taxon>Pseudomonadota</taxon>
        <taxon>Alphaproteobacteria</taxon>
        <taxon>Hyphomicrobiales</taxon>
        <taxon>Phyllobacteriaceae</taxon>
        <taxon>Mesorhizobium</taxon>
    </lineage>
</organism>
<name>A0A271KK96_9HYPH</name>
<dbReference type="AlphaFoldDB" id="A0A271KK96"/>
<sequence>MDRCSVIARRADASTEITDLFAVIMEACAVHHAGRAYHEVVSEYAARICFLVNGTENLSRLDDILDVLVQRDEKHAQALARARAISRTKRGRAPY</sequence>
<dbReference type="Proteomes" id="UP000215931">
    <property type="component" value="Unassembled WGS sequence"/>
</dbReference>
<accession>A0A271KK96</accession>
<evidence type="ECO:0000313" key="2">
    <source>
        <dbReference type="Proteomes" id="UP000215931"/>
    </source>
</evidence>
<evidence type="ECO:0000313" key="1">
    <source>
        <dbReference type="EMBL" id="PAP95435.1"/>
    </source>
</evidence>
<gene>
    <name evidence="1" type="ORF">CIT31_15650</name>
</gene>
<dbReference type="EMBL" id="NPKH01000020">
    <property type="protein sequence ID" value="PAP95435.1"/>
    <property type="molecule type" value="Genomic_DNA"/>
</dbReference>
<protein>
    <submittedName>
        <fullName evidence="1">Uncharacterized protein</fullName>
    </submittedName>
</protein>
<reference evidence="1 2" key="1">
    <citation type="submission" date="2017-08" db="EMBL/GenBank/DDBJ databases">
        <title>Mesorhizobium wenxinae sp. nov., a novel rhizobial species isolated from root nodules of chickpea (Cicer arietinum L.).</title>
        <authorList>
            <person name="Zhang J."/>
        </authorList>
    </citation>
    <scope>NUCLEOTIDE SEQUENCE [LARGE SCALE GENOMIC DNA]</scope>
    <source>
        <strain evidence="2">WYCCWR 10019</strain>
    </source>
</reference>
<keyword evidence="2" id="KW-1185">Reference proteome</keyword>
<comment type="caution">
    <text evidence="1">The sequence shown here is derived from an EMBL/GenBank/DDBJ whole genome shotgun (WGS) entry which is preliminary data.</text>
</comment>